<dbReference type="Proteomes" id="UP000234275">
    <property type="component" value="Unassembled WGS sequence"/>
</dbReference>
<comment type="caution">
    <text evidence="1">The sequence shown here is derived from an EMBL/GenBank/DDBJ whole genome shotgun (WGS) entry which is preliminary data.</text>
</comment>
<gene>
    <name evidence="1" type="ORF">P170DRAFT_476585</name>
</gene>
<evidence type="ECO:0000313" key="1">
    <source>
        <dbReference type="EMBL" id="PLB47933.1"/>
    </source>
</evidence>
<reference evidence="1 2" key="1">
    <citation type="submission" date="2016-12" db="EMBL/GenBank/DDBJ databases">
        <title>The genomes of Aspergillus section Nigri reveals drivers in fungal speciation.</title>
        <authorList>
            <consortium name="DOE Joint Genome Institute"/>
            <person name="Vesth T.C."/>
            <person name="Nybo J."/>
            <person name="Theobald S."/>
            <person name="Brandl J."/>
            <person name="Frisvad J.C."/>
            <person name="Nielsen K.F."/>
            <person name="Lyhne E.K."/>
            <person name="Kogle M.E."/>
            <person name="Kuo A."/>
            <person name="Riley R."/>
            <person name="Clum A."/>
            <person name="Nolan M."/>
            <person name="Lipzen A."/>
            <person name="Salamov A."/>
            <person name="Henrissat B."/>
            <person name="Wiebenga A."/>
            <person name="De Vries R.P."/>
            <person name="Grigoriev I.V."/>
            <person name="Mortensen U.H."/>
            <person name="Andersen M.R."/>
            <person name="Baker S.E."/>
        </authorList>
    </citation>
    <scope>NUCLEOTIDE SEQUENCE [LARGE SCALE GENOMIC DNA]</scope>
    <source>
        <strain evidence="1 2">IBT 23096</strain>
    </source>
</reference>
<dbReference type="RefSeq" id="XP_024703235.1">
    <property type="nucleotide sequence ID" value="XM_024853364.1"/>
</dbReference>
<name>A0A2I2G505_9EURO</name>
<dbReference type="GeneID" id="36561062"/>
<proteinExistence type="predicted"/>
<evidence type="ECO:0000313" key="2">
    <source>
        <dbReference type="Proteomes" id="UP000234275"/>
    </source>
</evidence>
<accession>A0A2I2G505</accession>
<dbReference type="OrthoDB" id="4415250at2759"/>
<sequence>MEGGARAPVDSQNAPAFLDLEELDTLLKSYPNLSADEWARVKSHTDELEPLKDPGIVLLEHFMTPRSEIELTLENAHKLAAGIIRIWPDLQLRNIAPDKLLRLRRGIIDSQCPVGWSRMYGFLVLGCASSLDSPDLGRLVSSLLKTVDRIQGQSPVRAHRILPRINLLLEKLSATISMSTKMENDSAAAARLLESPALNPILRGIPK</sequence>
<keyword evidence="2" id="KW-1185">Reference proteome</keyword>
<dbReference type="EMBL" id="MSFO01000005">
    <property type="protein sequence ID" value="PLB47933.1"/>
    <property type="molecule type" value="Genomic_DNA"/>
</dbReference>
<dbReference type="VEuPathDB" id="FungiDB:P170DRAFT_476585"/>
<protein>
    <submittedName>
        <fullName evidence="1">Uncharacterized protein</fullName>
    </submittedName>
</protein>
<dbReference type="AlphaFoldDB" id="A0A2I2G505"/>
<organism evidence="1 2">
    <name type="scientific">Aspergillus steynii IBT 23096</name>
    <dbReference type="NCBI Taxonomy" id="1392250"/>
    <lineage>
        <taxon>Eukaryota</taxon>
        <taxon>Fungi</taxon>
        <taxon>Dikarya</taxon>
        <taxon>Ascomycota</taxon>
        <taxon>Pezizomycotina</taxon>
        <taxon>Eurotiomycetes</taxon>
        <taxon>Eurotiomycetidae</taxon>
        <taxon>Eurotiales</taxon>
        <taxon>Aspergillaceae</taxon>
        <taxon>Aspergillus</taxon>
        <taxon>Aspergillus subgen. Circumdati</taxon>
    </lineage>
</organism>